<evidence type="ECO:0000256" key="2">
    <source>
        <dbReference type="ARBA" id="ARBA00022821"/>
    </source>
</evidence>
<evidence type="ECO:0000313" key="5">
    <source>
        <dbReference type="Proteomes" id="UP001189624"/>
    </source>
</evidence>
<dbReference type="Gramene" id="rna-AYBTSS11_LOCUS28998">
    <property type="protein sequence ID" value="CAJ1976855.1"/>
    <property type="gene ID" value="gene-AYBTSS11_LOCUS28998"/>
</dbReference>
<sequence>MEGSSSPSHEEERRATFYAYHPCYFLQEALRALLRCLGIESGSSMCSQAKQERSSLPQTHAAADPPSTTEQTIQSVVVVEGLQLATDQALSIINICHGSALGCFVPVQLLSCQNFEDVVFEGQDLL</sequence>
<dbReference type="AlphaFoldDB" id="A0AA86W210"/>
<gene>
    <name evidence="4" type="ORF">AYBTSS11_LOCUS28998</name>
</gene>
<reference evidence="4" key="1">
    <citation type="submission" date="2023-10" db="EMBL/GenBank/DDBJ databases">
        <authorList>
            <person name="Domelevo Entfellner J.-B."/>
        </authorList>
    </citation>
    <scope>NUCLEOTIDE SEQUENCE</scope>
</reference>
<dbReference type="EMBL" id="OY731407">
    <property type="protein sequence ID" value="CAJ1976855.1"/>
    <property type="molecule type" value="Genomic_DNA"/>
</dbReference>
<feature type="region of interest" description="Disordered" evidence="3">
    <location>
        <begin position="50"/>
        <end position="69"/>
    </location>
</feature>
<dbReference type="PANTHER" id="PTHR35771">
    <property type="entry name" value="TRANSMEMBRANE PROTEIN-RELATED"/>
    <property type="match status" value="1"/>
</dbReference>
<dbReference type="PANTHER" id="PTHR35771:SF2">
    <property type="entry name" value="ELICITOR PEPTIDE 6"/>
    <property type="match status" value="1"/>
</dbReference>
<evidence type="ECO:0000256" key="3">
    <source>
        <dbReference type="SAM" id="MobiDB-lite"/>
    </source>
</evidence>
<protein>
    <submittedName>
        <fullName evidence="4">Uncharacterized protein</fullName>
    </submittedName>
</protein>
<dbReference type="InterPro" id="IPR035176">
    <property type="entry name" value="PEP"/>
</dbReference>
<keyword evidence="2" id="KW-0611">Plant defense</keyword>
<keyword evidence="5" id="KW-1185">Reference proteome</keyword>
<dbReference type="Proteomes" id="UP001189624">
    <property type="component" value="Chromosome 10"/>
</dbReference>
<evidence type="ECO:0000256" key="1">
    <source>
        <dbReference type="ARBA" id="ARBA00011021"/>
    </source>
</evidence>
<dbReference type="Pfam" id="PF17232">
    <property type="entry name" value="Pep1_7"/>
    <property type="match status" value="1"/>
</dbReference>
<evidence type="ECO:0000313" key="4">
    <source>
        <dbReference type="EMBL" id="CAJ1976855.1"/>
    </source>
</evidence>
<name>A0AA86W210_9FABA</name>
<accession>A0AA86W210</accession>
<dbReference type="GO" id="GO:0045087">
    <property type="term" value="P:innate immune response"/>
    <property type="evidence" value="ECO:0007669"/>
    <property type="project" value="InterPro"/>
</dbReference>
<organism evidence="4 5">
    <name type="scientific">Sphenostylis stenocarpa</name>
    <dbReference type="NCBI Taxonomy" id="92480"/>
    <lineage>
        <taxon>Eukaryota</taxon>
        <taxon>Viridiplantae</taxon>
        <taxon>Streptophyta</taxon>
        <taxon>Embryophyta</taxon>
        <taxon>Tracheophyta</taxon>
        <taxon>Spermatophyta</taxon>
        <taxon>Magnoliopsida</taxon>
        <taxon>eudicotyledons</taxon>
        <taxon>Gunneridae</taxon>
        <taxon>Pentapetalae</taxon>
        <taxon>rosids</taxon>
        <taxon>fabids</taxon>
        <taxon>Fabales</taxon>
        <taxon>Fabaceae</taxon>
        <taxon>Papilionoideae</taxon>
        <taxon>50 kb inversion clade</taxon>
        <taxon>NPAAA clade</taxon>
        <taxon>indigoferoid/millettioid clade</taxon>
        <taxon>Phaseoleae</taxon>
        <taxon>Sphenostylis</taxon>
    </lineage>
</organism>
<proteinExistence type="inferred from homology"/>
<comment type="similarity">
    <text evidence="1">Belongs to the brassicaceae elicitor peptide family.</text>
</comment>